<evidence type="ECO:0000259" key="1">
    <source>
        <dbReference type="Pfam" id="PF24698"/>
    </source>
</evidence>
<protein>
    <recommendedName>
        <fullName evidence="1">DUF7662 domain-containing protein</fullName>
    </recommendedName>
</protein>
<sequence length="151" mass="16731">MSKYAPLKDFLVAQNVDRVPMSFAEIERVLNLPLPASKQYPAWWSNNPSNNPMTREWLEAGFETESVNIGSGKLVFRRVRKVTVSVPPGGGAPAAPKEARQDRHPGFGFMKGLITIEAGFDVTKPFDDEPWDRGYLGGEADARDGKLAVRK</sequence>
<gene>
    <name evidence="2" type="ORF">MESS2_1570065</name>
</gene>
<evidence type="ECO:0000313" key="3">
    <source>
        <dbReference type="Proteomes" id="UP000012062"/>
    </source>
</evidence>
<dbReference type="Proteomes" id="UP000012062">
    <property type="component" value="Unassembled WGS sequence"/>
</dbReference>
<keyword evidence="3" id="KW-1185">Reference proteome</keyword>
<comment type="caution">
    <text evidence="2">The sequence shown here is derived from an EMBL/GenBank/DDBJ whole genome shotgun (WGS) entry which is preliminary data.</text>
</comment>
<dbReference type="OrthoDB" id="3480230at2"/>
<name>M5EMS1_9HYPH</name>
<dbReference type="eggNOG" id="COG2944">
    <property type="taxonomic scope" value="Bacteria"/>
</dbReference>
<dbReference type="InterPro" id="IPR056079">
    <property type="entry name" value="DUF7662"/>
</dbReference>
<feature type="domain" description="DUF7662" evidence="1">
    <location>
        <begin position="4"/>
        <end position="77"/>
    </location>
</feature>
<proteinExistence type="predicted"/>
<dbReference type="AlphaFoldDB" id="M5EMS1"/>
<dbReference type="STRING" id="1297569.MESS2_1570065"/>
<dbReference type="Pfam" id="PF24698">
    <property type="entry name" value="DUF7662"/>
    <property type="match status" value="1"/>
</dbReference>
<organism evidence="2 3">
    <name type="scientific">Mesorhizobium metallidurans STM 2683</name>
    <dbReference type="NCBI Taxonomy" id="1297569"/>
    <lineage>
        <taxon>Bacteria</taxon>
        <taxon>Pseudomonadati</taxon>
        <taxon>Pseudomonadota</taxon>
        <taxon>Alphaproteobacteria</taxon>
        <taxon>Hyphomicrobiales</taxon>
        <taxon>Phyllobacteriaceae</taxon>
        <taxon>Mesorhizobium</taxon>
    </lineage>
</organism>
<accession>M5EMS1</accession>
<dbReference type="RefSeq" id="WP_008874411.1">
    <property type="nucleotide sequence ID" value="NZ_CAUM01000065.1"/>
</dbReference>
<reference evidence="2 3" key="1">
    <citation type="submission" date="2013-02" db="EMBL/GenBank/DDBJ databases">
        <authorList>
            <person name="Genoscope - CEA"/>
        </authorList>
    </citation>
    <scope>NUCLEOTIDE SEQUENCE [LARGE SCALE GENOMIC DNA]</scope>
    <source>
        <strain evidence="2 3">STM 2683</strain>
    </source>
</reference>
<dbReference type="EMBL" id="CAUM01000065">
    <property type="protein sequence ID" value="CCV05460.1"/>
    <property type="molecule type" value="Genomic_DNA"/>
</dbReference>
<evidence type="ECO:0000313" key="2">
    <source>
        <dbReference type="EMBL" id="CCV05460.1"/>
    </source>
</evidence>